<evidence type="ECO:0000256" key="7">
    <source>
        <dbReference type="PIRSR" id="PIRSR611782-2"/>
    </source>
</evidence>
<keyword evidence="12" id="KW-1185">Reference proteome</keyword>
<dbReference type="PANTHER" id="PTHR43343">
    <property type="entry name" value="PEPTIDASE S12"/>
    <property type="match status" value="1"/>
</dbReference>
<feature type="domain" description="PDZ" evidence="10">
    <location>
        <begin position="283"/>
        <end position="374"/>
    </location>
</feature>
<evidence type="ECO:0000256" key="9">
    <source>
        <dbReference type="SAM" id="SignalP"/>
    </source>
</evidence>
<dbReference type="EMBL" id="NRJG01000137">
    <property type="protein sequence ID" value="RIY35325.1"/>
    <property type="molecule type" value="Genomic_DNA"/>
</dbReference>
<dbReference type="Pfam" id="PF13180">
    <property type="entry name" value="PDZ_2"/>
    <property type="match status" value="2"/>
</dbReference>
<evidence type="ECO:0000256" key="4">
    <source>
        <dbReference type="ARBA" id="ARBA00022801"/>
    </source>
</evidence>
<dbReference type="InterPro" id="IPR011782">
    <property type="entry name" value="Pept_S1C_Do"/>
</dbReference>
<dbReference type="InterPro" id="IPR051201">
    <property type="entry name" value="Chloro_Bact_Ser_Proteases"/>
</dbReference>
<evidence type="ECO:0000256" key="5">
    <source>
        <dbReference type="ARBA" id="ARBA00022825"/>
    </source>
</evidence>
<feature type="active site" description="Charge relay system" evidence="6">
    <location>
        <position position="165"/>
    </location>
</feature>
<dbReference type="PANTHER" id="PTHR43343:SF3">
    <property type="entry name" value="PROTEASE DO-LIKE 8, CHLOROPLASTIC"/>
    <property type="match status" value="1"/>
</dbReference>
<evidence type="ECO:0000256" key="6">
    <source>
        <dbReference type="PIRSR" id="PIRSR611782-1"/>
    </source>
</evidence>
<dbReference type="Proteomes" id="UP000265916">
    <property type="component" value="Unassembled WGS sequence"/>
</dbReference>
<protein>
    <recommendedName>
        <fullName evidence="10">PDZ domain-containing protein</fullName>
    </recommendedName>
</protein>
<feature type="binding site" evidence="7">
    <location>
        <position position="135"/>
    </location>
    <ligand>
        <name>substrate</name>
    </ligand>
</feature>
<feature type="chain" id="PRO_5038676802" description="PDZ domain-containing protein" evidence="9">
    <location>
        <begin position="36"/>
        <end position="486"/>
    </location>
</feature>
<dbReference type="SUPFAM" id="SSF50494">
    <property type="entry name" value="Trypsin-like serine proteases"/>
    <property type="match status" value="1"/>
</dbReference>
<dbReference type="InterPro" id="IPR009003">
    <property type="entry name" value="Peptidase_S1_PA"/>
</dbReference>
<dbReference type="InterPro" id="IPR001478">
    <property type="entry name" value="PDZ"/>
</dbReference>
<dbReference type="SUPFAM" id="SSF50156">
    <property type="entry name" value="PDZ domain-like"/>
    <property type="match status" value="2"/>
</dbReference>
<feature type="active site" description="Charge relay system" evidence="6">
    <location>
        <position position="239"/>
    </location>
</feature>
<reference evidence="11 12" key="1">
    <citation type="submission" date="2017-08" db="EMBL/GenBank/DDBJ databases">
        <title>Reclassification of Bisgaard taxon 37 and 44.</title>
        <authorList>
            <person name="Christensen H."/>
        </authorList>
    </citation>
    <scope>NUCLEOTIDE SEQUENCE [LARGE SCALE GENOMIC DNA]</scope>
    <source>
        <strain evidence="11 12">111</strain>
    </source>
</reference>
<keyword evidence="3" id="KW-0677">Repeat</keyword>
<dbReference type="InterPro" id="IPR001940">
    <property type="entry name" value="Peptidase_S1C"/>
</dbReference>
<keyword evidence="2 9" id="KW-0732">Signal</keyword>
<proteinExistence type="predicted"/>
<dbReference type="InterPro" id="IPR036034">
    <property type="entry name" value="PDZ_sf"/>
</dbReference>
<evidence type="ECO:0000313" key="11">
    <source>
        <dbReference type="EMBL" id="RIY35325.1"/>
    </source>
</evidence>
<dbReference type="AlphaFoldDB" id="A0A3A1YCC0"/>
<dbReference type="Gene3D" id="2.40.10.120">
    <property type="match status" value="1"/>
</dbReference>
<feature type="binding site" evidence="7">
    <location>
        <position position="165"/>
    </location>
    <ligand>
        <name>substrate</name>
    </ligand>
</feature>
<keyword evidence="1" id="KW-0645">Protease</keyword>
<evidence type="ECO:0000259" key="10">
    <source>
        <dbReference type="PROSITE" id="PS50106"/>
    </source>
</evidence>
<keyword evidence="5" id="KW-0720">Serine protease</keyword>
<feature type="binding site" evidence="7">
    <location>
        <begin position="237"/>
        <end position="239"/>
    </location>
    <ligand>
        <name>substrate</name>
    </ligand>
</feature>
<dbReference type="RefSeq" id="WP_119532278.1">
    <property type="nucleotide sequence ID" value="NZ_JBHSSP010000026.1"/>
</dbReference>
<evidence type="ECO:0000256" key="2">
    <source>
        <dbReference type="ARBA" id="ARBA00022729"/>
    </source>
</evidence>
<organism evidence="11 12">
    <name type="scientific">Psittacicella hinzii</name>
    <dbReference type="NCBI Taxonomy" id="2028575"/>
    <lineage>
        <taxon>Bacteria</taxon>
        <taxon>Pseudomonadati</taxon>
        <taxon>Pseudomonadota</taxon>
        <taxon>Gammaproteobacteria</taxon>
        <taxon>Pasteurellales</taxon>
        <taxon>Psittacicellaceae</taxon>
        <taxon>Psittacicella</taxon>
    </lineage>
</organism>
<dbReference type="Gene3D" id="2.30.42.10">
    <property type="match status" value="2"/>
</dbReference>
<dbReference type="NCBIfam" id="TIGR02037">
    <property type="entry name" value="degP_htrA_DO"/>
    <property type="match status" value="1"/>
</dbReference>
<feature type="compositionally biased region" description="Polar residues" evidence="8">
    <location>
        <begin position="381"/>
        <end position="400"/>
    </location>
</feature>
<dbReference type="Pfam" id="PF13365">
    <property type="entry name" value="Trypsin_2"/>
    <property type="match status" value="1"/>
</dbReference>
<feature type="region of interest" description="Disordered" evidence="8">
    <location>
        <begin position="381"/>
        <end position="401"/>
    </location>
</feature>
<dbReference type="PROSITE" id="PS50106">
    <property type="entry name" value="PDZ"/>
    <property type="match status" value="1"/>
</dbReference>
<dbReference type="OrthoDB" id="9758917at2"/>
<sequence length="486" mass="51631">MKKNKSFLKTVLASSLALITIGAATTYGVINTAQADPSTQLTQSQPAFIPNKASLAPMIKRVMPSVVSLDVKAVETSQGGGSSPLDIFGQLLPKEFQDLLGDQFSGGQPREQNVRQMGSGVIIDSKNGYIVTNYHVVSGAKSIKVKTYDNRTYNAKVIGTDPDTDLAVLKVENFNNLQQINIGDSNSAEVGDFVVAIGNPFGIGLTATSGIVSALNRSTSLNFYDNYIQTDASINSGNSGGALVDLNGNLIGINSAILSKSGGSVGIGFAIPSNVVKSIANQIIANGKVSRGQFGIRGNDLNQTLIELNKIPVSEGAFVNEVFPGSAADKAGLKAGDVIVKVDNTKIVDFNQLRSVVSAQPANTTFSVTYIREGKTYTTNITSDKNQNTAASKSQQSQTDKQGDVSVFGTLFSQNDKGVVVKKVEKNSPFGVYGIKVGDKLLSIQDIPVANTAELKNALEKVKEAEMVVFKFQRDNRIIYVSIQNN</sequence>
<dbReference type="GO" id="GO:0006508">
    <property type="term" value="P:proteolysis"/>
    <property type="evidence" value="ECO:0007669"/>
    <property type="project" value="UniProtKB-KW"/>
</dbReference>
<evidence type="ECO:0000256" key="3">
    <source>
        <dbReference type="ARBA" id="ARBA00022737"/>
    </source>
</evidence>
<dbReference type="GO" id="GO:0004252">
    <property type="term" value="F:serine-type endopeptidase activity"/>
    <property type="evidence" value="ECO:0007669"/>
    <property type="project" value="InterPro"/>
</dbReference>
<evidence type="ECO:0000313" key="12">
    <source>
        <dbReference type="Proteomes" id="UP000265916"/>
    </source>
</evidence>
<feature type="active site" description="Charge relay system" evidence="6">
    <location>
        <position position="135"/>
    </location>
</feature>
<evidence type="ECO:0000256" key="8">
    <source>
        <dbReference type="SAM" id="MobiDB-lite"/>
    </source>
</evidence>
<accession>A0A3A1YCC0</accession>
<comment type="caution">
    <text evidence="11">The sequence shown here is derived from an EMBL/GenBank/DDBJ whole genome shotgun (WGS) entry which is preliminary data.</text>
</comment>
<keyword evidence="4" id="KW-0378">Hydrolase</keyword>
<dbReference type="SMART" id="SM00228">
    <property type="entry name" value="PDZ"/>
    <property type="match status" value="2"/>
</dbReference>
<gene>
    <name evidence="11" type="ORF">CKF58_06795</name>
</gene>
<dbReference type="PRINTS" id="PR00834">
    <property type="entry name" value="PROTEASES2C"/>
</dbReference>
<feature type="signal peptide" evidence="9">
    <location>
        <begin position="1"/>
        <end position="35"/>
    </location>
</feature>
<evidence type="ECO:0000256" key="1">
    <source>
        <dbReference type="ARBA" id="ARBA00022670"/>
    </source>
</evidence>
<name>A0A3A1YCC0_9GAMM</name>